<feature type="region of interest" description="Disordered" evidence="1">
    <location>
        <begin position="18"/>
        <end position="42"/>
    </location>
</feature>
<comment type="caution">
    <text evidence="2">The sequence shown here is derived from an EMBL/GenBank/DDBJ whole genome shotgun (WGS) entry which is preliminary data.</text>
</comment>
<gene>
    <name evidence="2" type="ORF">GKE73_01105</name>
</gene>
<dbReference type="RefSeq" id="WP_230368788.1">
    <property type="nucleotide sequence ID" value="NZ_WLYX01000001.1"/>
</dbReference>
<keyword evidence="3" id="KW-1185">Reference proteome</keyword>
<name>A0A844GCQ7_9NEIS</name>
<accession>A0A844GCQ7</accession>
<proteinExistence type="predicted"/>
<evidence type="ECO:0000313" key="2">
    <source>
        <dbReference type="EMBL" id="MTD32385.1"/>
    </source>
</evidence>
<protein>
    <submittedName>
        <fullName evidence="2">Uncharacterized protein</fullName>
    </submittedName>
</protein>
<dbReference type="Proteomes" id="UP000446658">
    <property type="component" value="Unassembled WGS sequence"/>
</dbReference>
<feature type="compositionally biased region" description="Low complexity" evidence="1">
    <location>
        <begin position="19"/>
        <end position="31"/>
    </location>
</feature>
<evidence type="ECO:0000313" key="3">
    <source>
        <dbReference type="Proteomes" id="UP000446658"/>
    </source>
</evidence>
<dbReference type="AlphaFoldDB" id="A0A844GCQ7"/>
<reference evidence="2 3" key="1">
    <citation type="submission" date="2019-11" db="EMBL/GenBank/DDBJ databases">
        <title>Draft genome sequence of Paludibacterium sp. dN18-1.</title>
        <authorList>
            <person name="Im W.-T."/>
        </authorList>
    </citation>
    <scope>NUCLEOTIDE SEQUENCE [LARGE SCALE GENOMIC DNA]</scope>
    <source>
        <strain evidence="3">dN 18-1</strain>
    </source>
</reference>
<organism evidence="2 3">
    <name type="scientific">Paludibacterium denitrificans</name>
    <dbReference type="NCBI Taxonomy" id="2675226"/>
    <lineage>
        <taxon>Bacteria</taxon>
        <taxon>Pseudomonadati</taxon>
        <taxon>Pseudomonadota</taxon>
        <taxon>Betaproteobacteria</taxon>
        <taxon>Neisseriales</taxon>
        <taxon>Chromobacteriaceae</taxon>
        <taxon>Paludibacterium</taxon>
    </lineage>
</organism>
<sequence>MNAKLGEALPTLSTEELLQQAAASPAQSPPSVQIEPTAPQTLNPVPLIEGRASITTLSQQETSIIKAFIPAARQARLLLSCHAYQDALPALQRLLNDHPRSLSPLLDVLRVHYMGRNLPEFTRHLWSFHMALGQYGQQLKERLLQLGLQLGTNPALSALALCPDRLHLEVIGREYGYIPTCDPEVEKLSLIEVVSANPEQLAYQTDALSEADHYIEYGQVDMAISTLENAIMAHPEEAQYYPPCWTCMSG</sequence>
<evidence type="ECO:0000256" key="1">
    <source>
        <dbReference type="SAM" id="MobiDB-lite"/>
    </source>
</evidence>
<dbReference type="EMBL" id="WLYX01000001">
    <property type="protein sequence ID" value="MTD32385.1"/>
    <property type="molecule type" value="Genomic_DNA"/>
</dbReference>